<evidence type="ECO:0000259" key="4">
    <source>
        <dbReference type="PROSITE" id="PS51898"/>
    </source>
</evidence>
<keyword evidence="2" id="KW-0238">DNA-binding</keyword>
<comment type="caution">
    <text evidence="5">The sequence shown here is derived from an EMBL/GenBank/DDBJ whole genome shotgun (WGS) entry which is preliminary data.</text>
</comment>
<dbReference type="PROSITE" id="PS51898">
    <property type="entry name" value="TYR_RECOMBINASE"/>
    <property type="match status" value="1"/>
</dbReference>
<evidence type="ECO:0000256" key="2">
    <source>
        <dbReference type="ARBA" id="ARBA00023125"/>
    </source>
</evidence>
<dbReference type="Pfam" id="PF13102">
    <property type="entry name" value="Phage_int_SAM_5"/>
    <property type="match status" value="1"/>
</dbReference>
<keyword evidence="3" id="KW-0233">DNA recombination</keyword>
<dbReference type="InterPro" id="IPR002104">
    <property type="entry name" value="Integrase_catalytic"/>
</dbReference>
<proteinExistence type="inferred from homology"/>
<dbReference type="EMBL" id="JAFMYW010000007">
    <property type="protein sequence ID" value="MBO0951223.1"/>
    <property type="molecule type" value="Genomic_DNA"/>
</dbReference>
<dbReference type="InterPro" id="IPR010998">
    <property type="entry name" value="Integrase_recombinase_N"/>
</dbReference>
<organism evidence="5 6">
    <name type="scientific">Fibrella forsythiae</name>
    <dbReference type="NCBI Taxonomy" id="2817061"/>
    <lineage>
        <taxon>Bacteria</taxon>
        <taxon>Pseudomonadati</taxon>
        <taxon>Bacteroidota</taxon>
        <taxon>Cytophagia</taxon>
        <taxon>Cytophagales</taxon>
        <taxon>Spirosomataceae</taxon>
        <taxon>Fibrella</taxon>
    </lineage>
</organism>
<sequence>MNDYGGDLSKRWYIVFYALNPDTGKLEMGKRQWCPAKLKTVTARRNWGKLRCQQINHLLTGGYVFDFTPAKPANPDPVTTSLVNNQLSKPATLLDAMERFVTLRERTHRNRTHQTNAGTVARWKQFCAHLKETMGLDLSLKALEPPTTAEINAFSDYIIQARACSNRTRNNLIADLRTLTNGLAERGWLPENCFPKWTRLVEDPSRIHDVYTPEQQRTLTEWLQANDHRLYFLTQFVYYGFLRPIELTRLRVRDVDLANNQIKIHRSDAKGGRKSVGYEVIVINHQLQVAIDKMQLHLAQPNDYVFGKDLLTCDVSILRNRVSERHAKALKGAELYNGELTLYGWKHTGVCNAYRAGADIMWIQKQLRHASLDDTQIYLRSLGLTPPERIRVEW</sequence>
<dbReference type="InterPro" id="IPR025269">
    <property type="entry name" value="SAM-like_dom"/>
</dbReference>
<dbReference type="SUPFAM" id="SSF56349">
    <property type="entry name" value="DNA breaking-rejoining enzymes"/>
    <property type="match status" value="1"/>
</dbReference>
<keyword evidence="6" id="KW-1185">Reference proteome</keyword>
<dbReference type="RefSeq" id="WP_207331178.1">
    <property type="nucleotide sequence ID" value="NZ_JAFMYW010000007.1"/>
</dbReference>
<dbReference type="Gene3D" id="1.10.150.130">
    <property type="match status" value="1"/>
</dbReference>
<dbReference type="Gene3D" id="1.10.443.10">
    <property type="entry name" value="Intergrase catalytic core"/>
    <property type="match status" value="1"/>
</dbReference>
<evidence type="ECO:0000256" key="1">
    <source>
        <dbReference type="ARBA" id="ARBA00008857"/>
    </source>
</evidence>
<evidence type="ECO:0000313" key="6">
    <source>
        <dbReference type="Proteomes" id="UP000664628"/>
    </source>
</evidence>
<dbReference type="Pfam" id="PF00589">
    <property type="entry name" value="Phage_integrase"/>
    <property type="match status" value="1"/>
</dbReference>
<evidence type="ECO:0000256" key="3">
    <source>
        <dbReference type="ARBA" id="ARBA00023172"/>
    </source>
</evidence>
<comment type="similarity">
    <text evidence="1">Belongs to the 'phage' integrase family.</text>
</comment>
<dbReference type="InterPro" id="IPR013762">
    <property type="entry name" value="Integrase-like_cat_sf"/>
</dbReference>
<dbReference type="Proteomes" id="UP000664628">
    <property type="component" value="Unassembled WGS sequence"/>
</dbReference>
<dbReference type="PANTHER" id="PTHR30349">
    <property type="entry name" value="PHAGE INTEGRASE-RELATED"/>
    <property type="match status" value="1"/>
</dbReference>
<accession>A0ABS3JP03</accession>
<dbReference type="PANTHER" id="PTHR30349:SF64">
    <property type="entry name" value="PROPHAGE INTEGRASE INTD-RELATED"/>
    <property type="match status" value="1"/>
</dbReference>
<name>A0ABS3JP03_9BACT</name>
<dbReference type="CDD" id="cd00397">
    <property type="entry name" value="DNA_BRE_C"/>
    <property type="match status" value="1"/>
</dbReference>
<reference evidence="5 6" key="1">
    <citation type="submission" date="2021-03" db="EMBL/GenBank/DDBJ databases">
        <title>Fibrella sp. HMF5405 genome sequencing and assembly.</title>
        <authorList>
            <person name="Kang H."/>
            <person name="Kim H."/>
            <person name="Bae S."/>
            <person name="Joh K."/>
        </authorList>
    </citation>
    <scope>NUCLEOTIDE SEQUENCE [LARGE SCALE GENOMIC DNA]</scope>
    <source>
        <strain evidence="5 6">HMF5405</strain>
    </source>
</reference>
<feature type="domain" description="Tyr recombinase" evidence="4">
    <location>
        <begin position="206"/>
        <end position="394"/>
    </location>
</feature>
<gene>
    <name evidence="5" type="ORF">J2I46_21740</name>
</gene>
<evidence type="ECO:0000313" key="5">
    <source>
        <dbReference type="EMBL" id="MBO0951223.1"/>
    </source>
</evidence>
<protein>
    <submittedName>
        <fullName evidence="5">Tyrosine-type recombinase/integrase</fullName>
    </submittedName>
</protein>
<dbReference type="InterPro" id="IPR011010">
    <property type="entry name" value="DNA_brk_join_enz"/>
</dbReference>
<dbReference type="InterPro" id="IPR050090">
    <property type="entry name" value="Tyrosine_recombinase_XerCD"/>
</dbReference>